<dbReference type="AlphaFoldDB" id="A0A978VRP8"/>
<evidence type="ECO:0000256" key="4">
    <source>
        <dbReference type="ARBA" id="ARBA00022490"/>
    </source>
</evidence>
<dbReference type="InterPro" id="IPR048899">
    <property type="entry name" value="NMD_SH3"/>
</dbReference>
<evidence type="ECO:0000256" key="6">
    <source>
        <dbReference type="ARBA" id="ARBA00023242"/>
    </source>
</evidence>
<dbReference type="GO" id="GO:0043023">
    <property type="term" value="F:ribosomal large subunit binding"/>
    <property type="evidence" value="ECO:0007669"/>
    <property type="project" value="InterPro"/>
</dbReference>
<evidence type="ECO:0000313" key="11">
    <source>
        <dbReference type="EMBL" id="KAH7538223.1"/>
    </source>
</evidence>
<dbReference type="EMBL" id="JAEACU010000003">
    <property type="protein sequence ID" value="KAH7538223.1"/>
    <property type="molecule type" value="Genomic_DNA"/>
</dbReference>
<name>A0A978VRP8_ZIZJJ</name>
<comment type="function">
    <text evidence="7">Acts as an adapter for the XPO1/CRM1-mediated export of the 60S ribosomal subunit.</text>
</comment>
<keyword evidence="4 7" id="KW-0963">Cytoplasm</keyword>
<feature type="domain" description="Nmd3 N-terminal" evidence="8">
    <location>
        <begin position="64"/>
        <end position="136"/>
    </location>
</feature>
<evidence type="ECO:0000256" key="7">
    <source>
        <dbReference type="RuleBase" id="RU364108"/>
    </source>
</evidence>
<dbReference type="GO" id="GO:0015031">
    <property type="term" value="P:protein transport"/>
    <property type="evidence" value="ECO:0007669"/>
    <property type="project" value="UniProtKB-KW"/>
</dbReference>
<dbReference type="InterPro" id="IPR007064">
    <property type="entry name" value="Nmd3_N"/>
</dbReference>
<reference evidence="11" key="1">
    <citation type="journal article" date="2021" name="Front. Plant Sci.">
        <title>Chromosome-Scale Genome Assembly for Chinese Sour Jujube and Insights Into Its Genome Evolution and Domestication Signature.</title>
        <authorList>
            <person name="Shen L.-Y."/>
            <person name="Luo H."/>
            <person name="Wang X.-L."/>
            <person name="Wang X.-M."/>
            <person name="Qiu X.-J."/>
            <person name="Liu H."/>
            <person name="Zhou S.-S."/>
            <person name="Jia K.-H."/>
            <person name="Nie S."/>
            <person name="Bao Y.-T."/>
            <person name="Zhang R.-G."/>
            <person name="Yun Q.-Z."/>
            <person name="Chai Y.-H."/>
            <person name="Lu J.-Y."/>
            <person name="Li Y."/>
            <person name="Zhao S.-W."/>
            <person name="Mao J.-F."/>
            <person name="Jia S.-G."/>
            <person name="Mao Y.-M."/>
        </authorList>
    </citation>
    <scope>NUCLEOTIDE SEQUENCE</scope>
    <source>
        <strain evidence="11">AT0</strain>
        <tissue evidence="11">Leaf</tissue>
    </source>
</reference>
<comment type="caution">
    <text evidence="11">The sequence shown here is derived from an EMBL/GenBank/DDBJ whole genome shotgun (WGS) entry which is preliminary data.</text>
</comment>
<evidence type="ECO:0000259" key="8">
    <source>
        <dbReference type="Pfam" id="PF04981"/>
    </source>
</evidence>
<comment type="similarity">
    <text evidence="1 7">Belongs to the NMD3 family.</text>
</comment>
<protein>
    <recommendedName>
        <fullName evidence="2 7">60S ribosomal export protein NMD3</fullName>
    </recommendedName>
</protein>
<organism evidence="11 12">
    <name type="scientific">Ziziphus jujuba var. spinosa</name>
    <dbReference type="NCBI Taxonomy" id="714518"/>
    <lineage>
        <taxon>Eukaryota</taxon>
        <taxon>Viridiplantae</taxon>
        <taxon>Streptophyta</taxon>
        <taxon>Embryophyta</taxon>
        <taxon>Tracheophyta</taxon>
        <taxon>Spermatophyta</taxon>
        <taxon>Magnoliopsida</taxon>
        <taxon>eudicotyledons</taxon>
        <taxon>Gunneridae</taxon>
        <taxon>Pentapetalae</taxon>
        <taxon>rosids</taxon>
        <taxon>fabids</taxon>
        <taxon>Rosales</taxon>
        <taxon>Rhamnaceae</taxon>
        <taxon>Paliureae</taxon>
        <taxon>Ziziphus</taxon>
    </lineage>
</organism>
<feature type="domain" description="60S ribosomal export protein NMD3 SH3" evidence="10">
    <location>
        <begin position="139"/>
        <end position="166"/>
    </location>
</feature>
<evidence type="ECO:0000259" key="9">
    <source>
        <dbReference type="Pfam" id="PF21192"/>
    </source>
</evidence>
<dbReference type="PANTHER" id="PTHR12746">
    <property type="entry name" value="NONSENSE-MEDIATED MRNA DECAY PROTEIN 3"/>
    <property type="match status" value="1"/>
</dbReference>
<dbReference type="GO" id="GO:0005634">
    <property type="term" value="C:nucleus"/>
    <property type="evidence" value="ECO:0007669"/>
    <property type="project" value="UniProtKB-SubCell"/>
</dbReference>
<keyword evidence="5 7" id="KW-0653">Protein transport</keyword>
<dbReference type="InterPro" id="IPR048898">
    <property type="entry name" value="OB_NMD3"/>
</dbReference>
<evidence type="ECO:0000259" key="10">
    <source>
        <dbReference type="Pfam" id="PF21193"/>
    </source>
</evidence>
<dbReference type="Pfam" id="PF21192">
    <property type="entry name" value="OB_NMD3"/>
    <property type="match status" value="1"/>
</dbReference>
<evidence type="ECO:0000313" key="12">
    <source>
        <dbReference type="Proteomes" id="UP000813462"/>
    </source>
</evidence>
<dbReference type="PANTHER" id="PTHR12746:SF2">
    <property type="entry name" value="60S RIBOSOMAL EXPORT PROTEIN NMD3"/>
    <property type="match status" value="1"/>
</dbReference>
<dbReference type="Proteomes" id="UP000813462">
    <property type="component" value="Unassembled WGS sequence"/>
</dbReference>
<comment type="subcellular location">
    <subcellularLocation>
        <location evidence="7">Cytoplasm</location>
    </subcellularLocation>
    <subcellularLocation>
        <location evidence="7">Nucleus</location>
    </subcellularLocation>
</comment>
<evidence type="ECO:0000256" key="5">
    <source>
        <dbReference type="ARBA" id="ARBA00022927"/>
    </source>
</evidence>
<feature type="domain" description="60S ribosomal export protein NMD3 OB-fold" evidence="9">
    <location>
        <begin position="178"/>
        <end position="269"/>
    </location>
</feature>
<dbReference type="GO" id="GO:0000055">
    <property type="term" value="P:ribosomal large subunit export from nucleus"/>
    <property type="evidence" value="ECO:0007669"/>
    <property type="project" value="TreeGrafter"/>
</dbReference>
<dbReference type="Pfam" id="PF21193">
    <property type="entry name" value="NMD_SH3"/>
    <property type="match status" value="1"/>
</dbReference>
<accession>A0A978VRP8</accession>
<evidence type="ECO:0000256" key="3">
    <source>
        <dbReference type="ARBA" id="ARBA00022448"/>
    </source>
</evidence>
<dbReference type="InterPro" id="IPR039768">
    <property type="entry name" value="Nmd3"/>
</dbReference>
<gene>
    <name evidence="11" type="ORF">FEM48_Zijuj03G0176200</name>
</gene>
<keyword evidence="3 7" id="KW-0813">Transport</keyword>
<evidence type="ECO:0000256" key="2">
    <source>
        <dbReference type="ARBA" id="ARBA00017035"/>
    </source>
</evidence>
<sequence>MRLKSLNRGRLVHAEFIWNEPHSKGIKVKLKDQREAVNGRAVPEQSYIVEYVQQEHMCESCSRQLILEHGAAATAIKIEHMEQGIYFFFSNCGRAVKFVDFIGEVAPAKSRNDKQLVCHDPKYNYYNYKCTFSVEISPVCHEDLICLPPNIAKSLGNLGPPVICTKTPFKSVLISRQLVENVVLDVDIIFLAPVNEGGGSKYTLAYVQVACVSDFGKNDTIFNITTYLGSFLNPGDYALGYDLYGVNGNDIELDKYKGLDLPDAILIKKISFYNNREYQQPSEIASISTEVNVELEESFDELDIA</sequence>
<dbReference type="Pfam" id="PF04981">
    <property type="entry name" value="NMD3"/>
    <property type="match status" value="1"/>
</dbReference>
<proteinExistence type="inferred from homology"/>
<keyword evidence="6 7" id="KW-0539">Nucleus</keyword>
<dbReference type="GO" id="GO:0005737">
    <property type="term" value="C:cytoplasm"/>
    <property type="evidence" value="ECO:0007669"/>
    <property type="project" value="UniProtKB-SubCell"/>
</dbReference>
<evidence type="ECO:0000256" key="1">
    <source>
        <dbReference type="ARBA" id="ARBA00009794"/>
    </source>
</evidence>